<reference evidence="3 4" key="1">
    <citation type="submission" date="2018-03" db="EMBL/GenBank/DDBJ databases">
        <title>Genomic Encyclopedia of Archaeal and Bacterial Type Strains, Phase II (KMG-II): from individual species to whole genera.</title>
        <authorList>
            <person name="Goeker M."/>
        </authorList>
    </citation>
    <scope>NUCLEOTIDE SEQUENCE [LARGE SCALE GENOMIC DNA]</scope>
    <source>
        <strain evidence="3 4">DSM 100065</strain>
    </source>
</reference>
<dbReference type="AlphaFoldDB" id="A0A2T0Z5Q2"/>
<keyword evidence="1" id="KW-0472">Membrane</keyword>
<protein>
    <submittedName>
        <fullName evidence="3">CAAX prenyl protease-like protein</fullName>
    </submittedName>
</protein>
<keyword evidence="1" id="KW-1133">Transmembrane helix</keyword>
<evidence type="ECO:0000313" key="3">
    <source>
        <dbReference type="EMBL" id="PRZ31680.1"/>
    </source>
</evidence>
<dbReference type="OrthoDB" id="2357478at2"/>
<feature type="transmembrane region" description="Helical" evidence="1">
    <location>
        <begin position="95"/>
        <end position="119"/>
    </location>
</feature>
<keyword evidence="1" id="KW-0812">Transmembrane</keyword>
<evidence type="ECO:0000259" key="2">
    <source>
        <dbReference type="Pfam" id="PF02517"/>
    </source>
</evidence>
<name>A0A2T0Z5Q2_9ACTN</name>
<dbReference type="RefSeq" id="WP_106350980.1">
    <property type="nucleotide sequence ID" value="NZ_PVUE01000027.1"/>
</dbReference>
<keyword evidence="3" id="KW-0378">Hydrolase</keyword>
<comment type="caution">
    <text evidence="3">The sequence shown here is derived from an EMBL/GenBank/DDBJ whole genome shotgun (WGS) entry which is preliminary data.</text>
</comment>
<proteinExistence type="predicted"/>
<dbReference type="GO" id="GO:0006508">
    <property type="term" value="P:proteolysis"/>
    <property type="evidence" value="ECO:0007669"/>
    <property type="project" value="UniProtKB-KW"/>
</dbReference>
<dbReference type="GO" id="GO:0080120">
    <property type="term" value="P:CAAX-box protein maturation"/>
    <property type="evidence" value="ECO:0007669"/>
    <property type="project" value="UniProtKB-ARBA"/>
</dbReference>
<dbReference type="InterPro" id="IPR003675">
    <property type="entry name" value="Rce1/LyrA-like_dom"/>
</dbReference>
<feature type="transmembrane region" description="Helical" evidence="1">
    <location>
        <begin position="6"/>
        <end position="30"/>
    </location>
</feature>
<feature type="transmembrane region" description="Helical" evidence="1">
    <location>
        <begin position="61"/>
        <end position="83"/>
    </location>
</feature>
<evidence type="ECO:0000256" key="1">
    <source>
        <dbReference type="SAM" id="Phobius"/>
    </source>
</evidence>
<dbReference type="EMBL" id="PVUE01000027">
    <property type="protein sequence ID" value="PRZ31680.1"/>
    <property type="molecule type" value="Genomic_DNA"/>
</dbReference>
<accession>A0A2T0Z5Q2</accession>
<dbReference type="GO" id="GO:0004175">
    <property type="term" value="F:endopeptidase activity"/>
    <property type="evidence" value="ECO:0007669"/>
    <property type="project" value="UniProtKB-ARBA"/>
</dbReference>
<dbReference type="Proteomes" id="UP000237752">
    <property type="component" value="Unassembled WGS sequence"/>
</dbReference>
<evidence type="ECO:0000313" key="4">
    <source>
        <dbReference type="Proteomes" id="UP000237752"/>
    </source>
</evidence>
<sequence>MLDHDILPTSLSAFGHATLAAVILGVYLYFGEPFVGVALHRAFERAEQVDRYARRWLYTRLLILEWGLVALCAATVIMAPQVSAAALGLALPGTLLGWILTGITVVAGLAVLAATARAVETMRRLPREQVIRSLGGPSVVAMLPRTSAERRLFGLVSLSAGLAEEFVYRAFFLAVVTAIAPGFPIAVAAVVIVVGFGLAHAYQGPTGIAVTMVFGAVLAALYILTGSLLAPVILHILIDVRGIPLGRLLATPARHRRHR</sequence>
<feature type="transmembrane region" description="Helical" evidence="1">
    <location>
        <begin position="206"/>
        <end position="224"/>
    </location>
</feature>
<organism evidence="3 4">
    <name type="scientific">Antricoccus suffuscus</name>
    <dbReference type="NCBI Taxonomy" id="1629062"/>
    <lineage>
        <taxon>Bacteria</taxon>
        <taxon>Bacillati</taxon>
        <taxon>Actinomycetota</taxon>
        <taxon>Actinomycetes</taxon>
        <taxon>Geodermatophilales</taxon>
        <taxon>Antricoccaceae</taxon>
        <taxon>Antricoccus</taxon>
    </lineage>
</organism>
<feature type="transmembrane region" description="Helical" evidence="1">
    <location>
        <begin position="178"/>
        <end position="199"/>
    </location>
</feature>
<gene>
    <name evidence="3" type="ORF">CLV47_12716</name>
</gene>
<keyword evidence="3" id="KW-0645">Protease</keyword>
<keyword evidence="4" id="KW-1185">Reference proteome</keyword>
<dbReference type="Pfam" id="PF02517">
    <property type="entry name" value="Rce1-like"/>
    <property type="match status" value="1"/>
</dbReference>
<feature type="domain" description="CAAX prenyl protease 2/Lysostaphin resistance protein A-like" evidence="2">
    <location>
        <begin position="153"/>
        <end position="240"/>
    </location>
</feature>